<dbReference type="InterPro" id="IPR025368">
    <property type="entry name" value="DUF4272"/>
</dbReference>
<dbReference type="AlphaFoldDB" id="A0AAP5H8G1"/>
<proteinExistence type="predicted"/>
<accession>A0AAP5H8G1</accession>
<dbReference type="Proteomes" id="UP001254832">
    <property type="component" value="Unassembled WGS sequence"/>
</dbReference>
<dbReference type="EMBL" id="JAVDTR010000019">
    <property type="protein sequence ID" value="MDR6726703.1"/>
    <property type="molecule type" value="Genomic_DNA"/>
</dbReference>
<gene>
    <name evidence="1" type="ORF">J2W91_005225</name>
</gene>
<evidence type="ECO:0008006" key="3">
    <source>
        <dbReference type="Google" id="ProtNLM"/>
    </source>
</evidence>
<evidence type="ECO:0000313" key="2">
    <source>
        <dbReference type="Proteomes" id="UP001254832"/>
    </source>
</evidence>
<comment type="caution">
    <text evidence="1">The sequence shown here is derived from an EMBL/GenBank/DDBJ whole genome shotgun (WGS) entry which is preliminary data.</text>
</comment>
<reference evidence="1" key="1">
    <citation type="submission" date="2023-07" db="EMBL/GenBank/DDBJ databases">
        <title>Sorghum-associated microbial communities from plants grown in Nebraska, USA.</title>
        <authorList>
            <person name="Schachtman D."/>
        </authorList>
    </citation>
    <scope>NUCLEOTIDE SEQUENCE</scope>
    <source>
        <strain evidence="1">BE80</strain>
    </source>
</reference>
<name>A0AAP5H8G1_PAEAM</name>
<sequence length="392" mass="44478">MKNCALYSSQFDLEQVHELLRSMYPQDRIELNEDKTHITVTHKKWFSKKTKGFNIMTSRTHPEQFTAMIQGMMNFLGQIDANRPQLQEKVLIKCSTLNMVIGIETDEDISQEFFNELLQLADQLDALIFWGGGSLLNAQGQLLLDTNGDSEVEDYTVTAHPSLLDDARPQSASGIQRKERSERILTEQGIPFNPHLPARAGEEHTRIRTLDEVARRAVALCLAALKGECLGAGESAEDTAALVQEVIDKYDADSFFSPAERRFTHQHGAEQQEVISFSWGYEAYYVMLWALGYVQELGAPRQLCNVGQAVGYLQQCNTFEEFISQASFRSASEILDEADLIYRYNWVCVDSRVKETTPPAGLNGGIAYERHRALNWLICYLDQEWDDVRTDT</sequence>
<organism evidence="1 2">
    <name type="scientific">Paenibacillus amylolyticus</name>
    <dbReference type="NCBI Taxonomy" id="1451"/>
    <lineage>
        <taxon>Bacteria</taxon>
        <taxon>Bacillati</taxon>
        <taxon>Bacillota</taxon>
        <taxon>Bacilli</taxon>
        <taxon>Bacillales</taxon>
        <taxon>Paenibacillaceae</taxon>
        <taxon>Paenibacillus</taxon>
    </lineage>
</organism>
<evidence type="ECO:0000313" key="1">
    <source>
        <dbReference type="EMBL" id="MDR6726703.1"/>
    </source>
</evidence>
<dbReference type="Pfam" id="PF14094">
    <property type="entry name" value="DUF4272"/>
    <property type="match status" value="1"/>
</dbReference>
<protein>
    <recommendedName>
        <fullName evidence="3">DUF4272 domain-containing protein</fullName>
    </recommendedName>
</protein>